<dbReference type="RefSeq" id="WP_331255351.1">
    <property type="nucleotide sequence ID" value="NZ_CP133270.1"/>
</dbReference>
<evidence type="ECO:0000256" key="2">
    <source>
        <dbReference type="ARBA" id="ARBA00022741"/>
    </source>
</evidence>
<dbReference type="SUPFAM" id="SSF52540">
    <property type="entry name" value="P-loop containing nucleoside triphosphate hydrolases"/>
    <property type="match status" value="1"/>
</dbReference>
<dbReference type="CDD" id="cd01878">
    <property type="entry name" value="HflX"/>
    <property type="match status" value="1"/>
</dbReference>
<sequence>MTYENLSTPEGTSSGVVFIVHPQVTKGARAETRDHAQGRLQEATGLAEAINLTVVGSRMLNVKSIRANLFLGEGQVDDLKGEIKDLNASLVLMDAHISPIQQRNLEKAWNVKVIDRSELILEIFGERARTAEGRLQVELAALSHQRSRLVRAWTHLERQRGGFGFMGGPGESQIELDRRIIDDRIVKIKKELESVIRTRKLHRKARDRVPYPIVALVGYTNAGKSTLFNRMTHSEVLAKDMLFATLDPTMRRVDLPSGREIILSDTVGFISDLPTSLIAAFRATLEEVLEADLILHVRDISHPYTDQQAGDVMKILGDLGLKNVENSHLIEVLNKTDLLDPEDQKALVNASHRTEYPQKVVLSALTGEGILDLLQKIEDFFLNQEQEVEIHLKYEDGATLAWLYQNGAILNREEGEEGITLKVKLSPLIKARFEKQI</sequence>
<accession>A0ABZ2C203</accession>
<reference evidence="7 8" key="1">
    <citation type="journal article" date="2024" name="Environ. Microbiol.">
        <title>Novel evolutionary insights on the interactions of the Holosporales (Alphaproteobacteria) with eukaryotic hosts from comparative genomics.</title>
        <authorList>
            <person name="Giovannini M."/>
            <person name="Petroni G."/>
            <person name="Castelli M."/>
        </authorList>
    </citation>
    <scope>NUCLEOTIDE SEQUENCE [LARGE SCALE GENOMIC DNA]</scope>
    <source>
        <strain evidence="7 8">US_Bl 15I1</strain>
    </source>
</reference>
<dbReference type="InterPro" id="IPR045498">
    <property type="entry name" value="HflX_C"/>
</dbReference>
<organism evidence="7 8">
    <name type="scientific">Candidatus Bealeia paramacronuclearis</name>
    <dbReference type="NCBI Taxonomy" id="1921001"/>
    <lineage>
        <taxon>Bacteria</taxon>
        <taxon>Pseudomonadati</taxon>
        <taxon>Pseudomonadota</taxon>
        <taxon>Alphaproteobacteria</taxon>
        <taxon>Holosporales</taxon>
        <taxon>Holosporaceae</taxon>
        <taxon>Candidatus Bealeia</taxon>
    </lineage>
</organism>
<gene>
    <name evidence="5" type="primary">hflX</name>
    <name evidence="7" type="ORF">Bealeia1_00667</name>
</gene>
<keyword evidence="8" id="KW-1185">Reference proteome</keyword>
<evidence type="ECO:0000259" key="6">
    <source>
        <dbReference type="PROSITE" id="PS51705"/>
    </source>
</evidence>
<dbReference type="PIRSF" id="PIRSF006809">
    <property type="entry name" value="GTP-binding_hflX_prd"/>
    <property type="match status" value="1"/>
</dbReference>
<dbReference type="Pfam" id="PF19275">
    <property type="entry name" value="HflX_C"/>
    <property type="match status" value="1"/>
</dbReference>
<dbReference type="InterPro" id="IPR027417">
    <property type="entry name" value="P-loop_NTPase"/>
</dbReference>
<proteinExistence type="inferred from homology"/>
<comment type="subcellular location">
    <subcellularLocation>
        <location evidence="5">Cytoplasm</location>
    </subcellularLocation>
    <text evidence="5">May associate with membranes.</text>
</comment>
<dbReference type="InterPro" id="IPR006073">
    <property type="entry name" value="GTP-bd"/>
</dbReference>
<evidence type="ECO:0000313" key="7">
    <source>
        <dbReference type="EMBL" id="WVX66489.1"/>
    </source>
</evidence>
<comment type="subunit">
    <text evidence="5">Monomer. Associates with the 50S ribosomal subunit.</text>
</comment>
<protein>
    <recommendedName>
        <fullName evidence="5">GTPase HflX</fullName>
    </recommendedName>
    <alternativeName>
        <fullName evidence="5">GTP-binding protein HflX</fullName>
    </alternativeName>
</protein>
<keyword evidence="3" id="KW-0460">Magnesium</keyword>
<dbReference type="InterPro" id="IPR042108">
    <property type="entry name" value="GTPase_HflX_N_sf"/>
</dbReference>
<dbReference type="InterPro" id="IPR032305">
    <property type="entry name" value="GTP-bd_M"/>
</dbReference>
<evidence type="ECO:0000256" key="1">
    <source>
        <dbReference type="ARBA" id="ARBA00022723"/>
    </source>
</evidence>
<dbReference type="Gene3D" id="3.40.50.11060">
    <property type="entry name" value="GTPase HflX, N-terminal domain"/>
    <property type="match status" value="1"/>
</dbReference>
<dbReference type="Gene3D" id="6.10.250.2860">
    <property type="match status" value="1"/>
</dbReference>
<evidence type="ECO:0000256" key="3">
    <source>
        <dbReference type="ARBA" id="ARBA00022842"/>
    </source>
</evidence>
<dbReference type="PANTHER" id="PTHR10229">
    <property type="entry name" value="GTP-BINDING PROTEIN HFLX"/>
    <property type="match status" value="1"/>
</dbReference>
<dbReference type="InterPro" id="IPR016496">
    <property type="entry name" value="GTPase_HflX"/>
</dbReference>
<keyword evidence="4 5" id="KW-0342">GTP-binding</keyword>
<dbReference type="Pfam" id="PF13167">
    <property type="entry name" value="GTP-bdg_N"/>
    <property type="match status" value="1"/>
</dbReference>
<keyword evidence="5" id="KW-0963">Cytoplasm</keyword>
<comment type="similarity">
    <text evidence="5">Belongs to the TRAFAC class OBG-HflX-like GTPase superfamily. HflX GTPase family.</text>
</comment>
<dbReference type="NCBIfam" id="TIGR03156">
    <property type="entry name" value="GTP_HflX"/>
    <property type="match status" value="1"/>
</dbReference>
<dbReference type="InterPro" id="IPR025121">
    <property type="entry name" value="GTPase_HflX_N"/>
</dbReference>
<dbReference type="PROSITE" id="PS51705">
    <property type="entry name" value="G_HFLX"/>
    <property type="match status" value="1"/>
</dbReference>
<dbReference type="PRINTS" id="PR00326">
    <property type="entry name" value="GTP1OBG"/>
</dbReference>
<dbReference type="Pfam" id="PF01926">
    <property type="entry name" value="MMR_HSR1"/>
    <property type="match status" value="1"/>
</dbReference>
<dbReference type="Proteomes" id="UP001330434">
    <property type="component" value="Chromosome"/>
</dbReference>
<evidence type="ECO:0000256" key="4">
    <source>
        <dbReference type="ARBA" id="ARBA00023134"/>
    </source>
</evidence>
<evidence type="ECO:0000313" key="8">
    <source>
        <dbReference type="Proteomes" id="UP001330434"/>
    </source>
</evidence>
<dbReference type="HAMAP" id="MF_00900">
    <property type="entry name" value="GTPase_HflX"/>
    <property type="match status" value="1"/>
</dbReference>
<keyword evidence="2 5" id="KW-0547">Nucleotide-binding</keyword>
<name>A0ABZ2C203_9PROT</name>
<dbReference type="PANTHER" id="PTHR10229:SF0">
    <property type="entry name" value="GTP-BINDING PROTEIN 6-RELATED"/>
    <property type="match status" value="1"/>
</dbReference>
<dbReference type="Pfam" id="PF16360">
    <property type="entry name" value="GTP-bdg_M"/>
    <property type="match status" value="1"/>
</dbReference>
<keyword evidence="1" id="KW-0479">Metal-binding</keyword>
<dbReference type="Gene3D" id="3.40.50.300">
    <property type="entry name" value="P-loop containing nucleotide triphosphate hydrolases"/>
    <property type="match status" value="1"/>
</dbReference>
<dbReference type="EMBL" id="CP133270">
    <property type="protein sequence ID" value="WVX66489.1"/>
    <property type="molecule type" value="Genomic_DNA"/>
</dbReference>
<feature type="domain" description="Hflx-type G" evidence="6">
    <location>
        <begin position="212"/>
        <end position="385"/>
    </location>
</feature>
<dbReference type="InterPro" id="IPR030394">
    <property type="entry name" value="G_HFLX_dom"/>
</dbReference>
<evidence type="ECO:0000256" key="5">
    <source>
        <dbReference type="HAMAP-Rule" id="MF_00900"/>
    </source>
</evidence>
<comment type="function">
    <text evidence="5">GTPase that associates with the 50S ribosomal subunit and may have a role during protein synthesis or ribosome biogenesis.</text>
</comment>